<feature type="transmembrane region" description="Helical" evidence="7">
    <location>
        <begin position="9"/>
        <end position="27"/>
    </location>
</feature>
<dbReference type="Pfam" id="PF02518">
    <property type="entry name" value="HATPase_c"/>
    <property type="match status" value="1"/>
</dbReference>
<dbReference type="PRINTS" id="PR00344">
    <property type="entry name" value="BCTRLSENSOR"/>
</dbReference>
<dbReference type="InterPro" id="IPR036890">
    <property type="entry name" value="HATPase_C_sf"/>
</dbReference>
<evidence type="ECO:0000256" key="3">
    <source>
        <dbReference type="ARBA" id="ARBA00022553"/>
    </source>
</evidence>
<dbReference type="GO" id="GO:0000155">
    <property type="term" value="F:phosphorelay sensor kinase activity"/>
    <property type="evidence" value="ECO:0007669"/>
    <property type="project" value="InterPro"/>
</dbReference>
<evidence type="ECO:0000256" key="6">
    <source>
        <dbReference type="ARBA" id="ARBA00023012"/>
    </source>
</evidence>
<evidence type="ECO:0000313" key="10">
    <source>
        <dbReference type="Proteomes" id="UP000181898"/>
    </source>
</evidence>
<dbReference type="KEGG" id="ten:LPB136_13045"/>
<dbReference type="CDD" id="cd00075">
    <property type="entry name" value="HATPase"/>
    <property type="match status" value="1"/>
</dbReference>
<keyword evidence="10" id="KW-1185">Reference proteome</keyword>
<dbReference type="InterPro" id="IPR036097">
    <property type="entry name" value="HisK_dim/P_sf"/>
</dbReference>
<comment type="catalytic activity">
    <reaction evidence="1">
        <text>ATP + protein L-histidine = ADP + protein N-phospho-L-histidine.</text>
        <dbReference type="EC" id="2.7.13.3"/>
    </reaction>
</comment>
<evidence type="ECO:0000256" key="1">
    <source>
        <dbReference type="ARBA" id="ARBA00000085"/>
    </source>
</evidence>
<dbReference type="InterPro" id="IPR003661">
    <property type="entry name" value="HisK_dim/P_dom"/>
</dbReference>
<accession>A0A1L3JMB4</accession>
<dbReference type="SMART" id="SM00388">
    <property type="entry name" value="HisKA"/>
    <property type="match status" value="1"/>
</dbReference>
<dbReference type="STRING" id="1850252.LPB136_13045"/>
<evidence type="ECO:0000256" key="5">
    <source>
        <dbReference type="ARBA" id="ARBA00022777"/>
    </source>
</evidence>
<protein>
    <recommendedName>
        <fullName evidence="2">histidine kinase</fullName>
        <ecNumber evidence="2">2.7.13.3</ecNumber>
    </recommendedName>
</protein>
<feature type="domain" description="Histidine kinase" evidence="8">
    <location>
        <begin position="325"/>
        <end position="538"/>
    </location>
</feature>
<dbReference type="Pfam" id="PF00512">
    <property type="entry name" value="HisKA"/>
    <property type="match status" value="1"/>
</dbReference>
<dbReference type="PROSITE" id="PS50109">
    <property type="entry name" value="HIS_KIN"/>
    <property type="match status" value="1"/>
</dbReference>
<evidence type="ECO:0000256" key="2">
    <source>
        <dbReference type="ARBA" id="ARBA00012438"/>
    </source>
</evidence>
<name>A0A1L3JMB4_9FLAO</name>
<keyword evidence="4" id="KW-0808">Transferase</keyword>
<dbReference type="SUPFAM" id="SSF55874">
    <property type="entry name" value="ATPase domain of HSP90 chaperone/DNA topoisomerase II/histidine kinase"/>
    <property type="match status" value="1"/>
</dbReference>
<keyword evidence="6" id="KW-0902">Two-component regulatory system</keyword>
<evidence type="ECO:0000259" key="8">
    <source>
        <dbReference type="PROSITE" id="PS50109"/>
    </source>
</evidence>
<dbReference type="InterPro" id="IPR050351">
    <property type="entry name" value="BphY/WalK/GraS-like"/>
</dbReference>
<dbReference type="InterPro" id="IPR003594">
    <property type="entry name" value="HATPase_dom"/>
</dbReference>
<keyword evidence="7" id="KW-0472">Membrane</keyword>
<dbReference type="Proteomes" id="UP000181898">
    <property type="component" value="Chromosome"/>
</dbReference>
<evidence type="ECO:0000313" key="9">
    <source>
        <dbReference type="EMBL" id="APG66243.1"/>
    </source>
</evidence>
<dbReference type="GO" id="GO:0016036">
    <property type="term" value="P:cellular response to phosphate starvation"/>
    <property type="evidence" value="ECO:0007669"/>
    <property type="project" value="TreeGrafter"/>
</dbReference>
<dbReference type="Gene3D" id="1.10.287.130">
    <property type="match status" value="1"/>
</dbReference>
<dbReference type="GO" id="GO:0004721">
    <property type="term" value="F:phosphoprotein phosphatase activity"/>
    <property type="evidence" value="ECO:0007669"/>
    <property type="project" value="TreeGrafter"/>
</dbReference>
<dbReference type="RefSeq" id="WP_072556766.1">
    <property type="nucleotide sequence ID" value="NZ_CP018155.1"/>
</dbReference>
<keyword evidence="7" id="KW-1133">Transmembrane helix</keyword>
<dbReference type="AlphaFoldDB" id="A0A1L3JMB4"/>
<keyword evidence="5 9" id="KW-0418">Kinase</keyword>
<dbReference type="OrthoDB" id="1933776at2"/>
<dbReference type="PANTHER" id="PTHR45453:SF1">
    <property type="entry name" value="PHOSPHATE REGULON SENSOR PROTEIN PHOR"/>
    <property type="match status" value="1"/>
</dbReference>
<organism evidence="9 10">
    <name type="scientific">Tenacibaculum todarodis</name>
    <dbReference type="NCBI Taxonomy" id="1850252"/>
    <lineage>
        <taxon>Bacteria</taxon>
        <taxon>Pseudomonadati</taxon>
        <taxon>Bacteroidota</taxon>
        <taxon>Flavobacteriia</taxon>
        <taxon>Flavobacteriales</taxon>
        <taxon>Flavobacteriaceae</taxon>
        <taxon>Tenacibaculum</taxon>
    </lineage>
</organism>
<dbReference type="Gene3D" id="3.30.565.10">
    <property type="entry name" value="Histidine kinase-like ATPase, C-terminal domain"/>
    <property type="match status" value="1"/>
</dbReference>
<keyword evidence="3" id="KW-0597">Phosphoprotein</keyword>
<dbReference type="SUPFAM" id="SSF47384">
    <property type="entry name" value="Homodimeric domain of signal transducing histidine kinase"/>
    <property type="match status" value="1"/>
</dbReference>
<reference evidence="9 10" key="1">
    <citation type="submission" date="2016-11" db="EMBL/GenBank/DDBJ databases">
        <title>Tenacibaculum sp. LPB0136, isolated from marine environment.</title>
        <authorList>
            <person name="Kim E."/>
            <person name="Yi H."/>
        </authorList>
    </citation>
    <scope>NUCLEOTIDE SEQUENCE [LARGE SCALE GENOMIC DNA]</scope>
    <source>
        <strain evidence="9 10">LPB0136</strain>
    </source>
</reference>
<dbReference type="CDD" id="cd00082">
    <property type="entry name" value="HisKA"/>
    <property type="match status" value="1"/>
</dbReference>
<dbReference type="GO" id="GO:0005886">
    <property type="term" value="C:plasma membrane"/>
    <property type="evidence" value="ECO:0007669"/>
    <property type="project" value="TreeGrafter"/>
</dbReference>
<dbReference type="EMBL" id="CP018155">
    <property type="protein sequence ID" value="APG66243.1"/>
    <property type="molecule type" value="Genomic_DNA"/>
</dbReference>
<keyword evidence="7" id="KW-0812">Transmembrane</keyword>
<dbReference type="InterPro" id="IPR005467">
    <property type="entry name" value="His_kinase_dom"/>
</dbReference>
<evidence type="ECO:0000256" key="4">
    <source>
        <dbReference type="ARBA" id="ARBA00022679"/>
    </source>
</evidence>
<dbReference type="InterPro" id="IPR004358">
    <property type="entry name" value="Sig_transdc_His_kin-like_C"/>
</dbReference>
<proteinExistence type="predicted"/>
<gene>
    <name evidence="9" type="ORF">LPB136_13045</name>
</gene>
<dbReference type="EC" id="2.7.13.3" evidence="2"/>
<dbReference type="SMART" id="SM00387">
    <property type="entry name" value="HATPase_c"/>
    <property type="match status" value="1"/>
</dbReference>
<sequence>MNTKKQRWILYFITATIITTIAVQLYWNYKNYEENKQRVLNEIKSSLDESIDDYYTNLSKKNLLTIIEPDNPTAADSLRKKQLWKDFFKNAIPQKKTSGTNKKAPEFKISSIEISTEEKRDFEKTDSIITNDLLDKLNKSYQKDLPKNKKISGLIQLGDNKKKGIHIAKDSANKITSIQVFRGEKARDSIKLIKGLKTMFIAIHNDSLDYTVLDSLLTSKLKSRKINLDFAFNHFKKDTLFYAYNVSENIEKNVITNSNSTYFQDNNRFDLLHTNPSKETLKRSSTGILLSLLLSLAVVSSLFYLLKIINQQKELAEIKNDLISNITHEFKTPITTVSTALEAIGNFNAIDDKEKTKKYVSISNVQLKKLHQMVEKLLETATLDSESLLLQKEEVNIVDLIDKITKKHQLISENKTVLFSSNISEITANIDAFHFENAISNLIDNAIKYGGETVEVNLNSVLNTIEISIVDNGNGIEKNQQEKIFEKFYRVPKGNTHDVKGFGIGLYYTKKIIEKHNGIINLVPNIKNTVFKILLPNE</sequence>
<evidence type="ECO:0000256" key="7">
    <source>
        <dbReference type="SAM" id="Phobius"/>
    </source>
</evidence>
<dbReference type="PANTHER" id="PTHR45453">
    <property type="entry name" value="PHOSPHATE REGULON SENSOR PROTEIN PHOR"/>
    <property type="match status" value="1"/>
</dbReference>